<organism evidence="7 8">
    <name type="scientific">Ancylobacter novellus</name>
    <name type="common">Thiobacillus novellus</name>
    <dbReference type="NCBI Taxonomy" id="921"/>
    <lineage>
        <taxon>Bacteria</taxon>
        <taxon>Pseudomonadati</taxon>
        <taxon>Pseudomonadota</taxon>
        <taxon>Alphaproteobacteria</taxon>
        <taxon>Hyphomicrobiales</taxon>
        <taxon>Xanthobacteraceae</taxon>
        <taxon>Ancylobacter</taxon>
    </lineage>
</organism>
<dbReference type="PANTHER" id="PTHR30417">
    <property type="entry name" value="N-ACETYLMURAMOYL-L-ALANINE AMIDASE AMID"/>
    <property type="match status" value="1"/>
</dbReference>
<evidence type="ECO:0000256" key="4">
    <source>
        <dbReference type="ARBA" id="ARBA00022801"/>
    </source>
</evidence>
<dbReference type="AlphaFoldDB" id="A0A2W5QR47"/>
<dbReference type="CDD" id="cd06583">
    <property type="entry name" value="PGRP"/>
    <property type="match status" value="1"/>
</dbReference>
<dbReference type="Gene3D" id="3.40.80.10">
    <property type="entry name" value="Peptidoglycan recognition protein-like"/>
    <property type="match status" value="1"/>
</dbReference>
<dbReference type="GO" id="GO:0009254">
    <property type="term" value="P:peptidoglycan turnover"/>
    <property type="evidence" value="ECO:0007669"/>
    <property type="project" value="TreeGrafter"/>
</dbReference>
<keyword evidence="4" id="KW-0378">Hydrolase</keyword>
<dbReference type="SMART" id="SM00644">
    <property type="entry name" value="Ami_2"/>
    <property type="match status" value="1"/>
</dbReference>
<sequence length="268" mass="29418">MTDAAPPIPLFPADSPLAAEVLPSPNHGERVNVAAPDILLLHYTGMESTAQALEWLRSPERQVSAHYVVFEDGRIVQLVPEARRAWHAGASFWAGATDINSRSIGIEIANPGHDFGYPPFPAIQVEAVTALCKDILSRHPIPPDRVLAHSDVAPTRKNDPGEKFPWEVLHRFGVGHLVEETPPSDGRYFMRGEHGQPIEALQAMLALYGYDVPVSGTYCAQTEVVVRAFQRHFRRARVDGVADVSTLQTLYRLSTTRPAAPEDDAAHA</sequence>
<evidence type="ECO:0000313" key="7">
    <source>
        <dbReference type="EMBL" id="PZQ79682.1"/>
    </source>
</evidence>
<dbReference type="GO" id="GO:0071555">
    <property type="term" value="P:cell wall organization"/>
    <property type="evidence" value="ECO:0007669"/>
    <property type="project" value="UniProtKB-KW"/>
</dbReference>
<dbReference type="InterPro" id="IPR036366">
    <property type="entry name" value="PGBDSf"/>
</dbReference>
<evidence type="ECO:0000256" key="3">
    <source>
        <dbReference type="ARBA" id="ARBA00011901"/>
    </source>
</evidence>
<dbReference type="Proteomes" id="UP000248887">
    <property type="component" value="Unassembled WGS sequence"/>
</dbReference>
<name>A0A2W5QR47_ANCNO</name>
<dbReference type="Pfam" id="PF01510">
    <property type="entry name" value="Amidase_2"/>
    <property type="match status" value="1"/>
</dbReference>
<dbReference type="InterPro" id="IPR002477">
    <property type="entry name" value="Peptidoglycan-bd-like"/>
</dbReference>
<dbReference type="Pfam" id="PF01471">
    <property type="entry name" value="PG_binding_1"/>
    <property type="match status" value="1"/>
</dbReference>
<proteinExistence type="inferred from homology"/>
<comment type="similarity">
    <text evidence="2">Belongs to the N-acetylmuramoyl-L-alanine amidase 2 family.</text>
</comment>
<evidence type="ECO:0000256" key="1">
    <source>
        <dbReference type="ARBA" id="ARBA00001561"/>
    </source>
</evidence>
<keyword evidence="5" id="KW-0961">Cell wall biogenesis/degradation</keyword>
<dbReference type="GO" id="GO:0009253">
    <property type="term" value="P:peptidoglycan catabolic process"/>
    <property type="evidence" value="ECO:0007669"/>
    <property type="project" value="InterPro"/>
</dbReference>
<reference evidence="7 8" key="1">
    <citation type="submission" date="2017-08" db="EMBL/GenBank/DDBJ databases">
        <title>Infants hospitalized years apart are colonized by the same room-sourced microbial strains.</title>
        <authorList>
            <person name="Brooks B."/>
            <person name="Olm M.R."/>
            <person name="Firek B.A."/>
            <person name="Baker R."/>
            <person name="Thomas B.C."/>
            <person name="Morowitz M.J."/>
            <person name="Banfield J.F."/>
        </authorList>
    </citation>
    <scope>NUCLEOTIDE SEQUENCE [LARGE SCALE GENOMIC DNA]</scope>
    <source>
        <strain evidence="7">S2_005_001_R2_27</strain>
    </source>
</reference>
<comment type="catalytic activity">
    <reaction evidence="1">
        <text>Hydrolyzes the link between N-acetylmuramoyl residues and L-amino acid residues in certain cell-wall glycopeptides.</text>
        <dbReference type="EC" id="3.5.1.28"/>
    </reaction>
</comment>
<dbReference type="SUPFAM" id="SSF47090">
    <property type="entry name" value="PGBD-like"/>
    <property type="match status" value="1"/>
</dbReference>
<feature type="domain" description="N-acetylmuramoyl-L-alanine amidase" evidence="6">
    <location>
        <begin position="24"/>
        <end position="161"/>
    </location>
</feature>
<dbReference type="EC" id="3.5.1.28" evidence="3"/>
<gene>
    <name evidence="7" type="ORF">DI549_19425</name>
</gene>
<evidence type="ECO:0000259" key="6">
    <source>
        <dbReference type="SMART" id="SM00644"/>
    </source>
</evidence>
<dbReference type="InterPro" id="IPR002502">
    <property type="entry name" value="Amidase_domain"/>
</dbReference>
<evidence type="ECO:0000256" key="2">
    <source>
        <dbReference type="ARBA" id="ARBA00007553"/>
    </source>
</evidence>
<dbReference type="InterPro" id="IPR036505">
    <property type="entry name" value="Amidase/PGRP_sf"/>
</dbReference>
<dbReference type="PANTHER" id="PTHR30417:SF1">
    <property type="entry name" value="N-ACETYLMURAMOYL-L-ALANINE AMIDASE AMID"/>
    <property type="match status" value="1"/>
</dbReference>
<protein>
    <recommendedName>
        <fullName evidence="3">N-acetylmuramoyl-L-alanine amidase</fullName>
        <ecNumber evidence="3">3.5.1.28</ecNumber>
    </recommendedName>
</protein>
<dbReference type="Gene3D" id="1.10.101.10">
    <property type="entry name" value="PGBD-like superfamily/PGBD"/>
    <property type="match status" value="1"/>
</dbReference>
<dbReference type="InterPro" id="IPR051206">
    <property type="entry name" value="NAMLAA_amidase_2"/>
</dbReference>
<dbReference type="EMBL" id="QFQD01000080">
    <property type="protein sequence ID" value="PZQ79682.1"/>
    <property type="molecule type" value="Genomic_DNA"/>
</dbReference>
<dbReference type="GO" id="GO:0008745">
    <property type="term" value="F:N-acetylmuramoyl-L-alanine amidase activity"/>
    <property type="evidence" value="ECO:0007669"/>
    <property type="project" value="UniProtKB-EC"/>
</dbReference>
<dbReference type="InterPro" id="IPR036365">
    <property type="entry name" value="PGBD-like_sf"/>
</dbReference>
<dbReference type="SUPFAM" id="SSF55846">
    <property type="entry name" value="N-acetylmuramoyl-L-alanine amidase-like"/>
    <property type="match status" value="1"/>
</dbReference>
<comment type="caution">
    <text evidence="7">The sequence shown here is derived from an EMBL/GenBank/DDBJ whole genome shotgun (WGS) entry which is preliminary data.</text>
</comment>
<accession>A0A2W5QR47</accession>
<evidence type="ECO:0000256" key="5">
    <source>
        <dbReference type="ARBA" id="ARBA00023316"/>
    </source>
</evidence>
<dbReference type="GO" id="GO:0019867">
    <property type="term" value="C:outer membrane"/>
    <property type="evidence" value="ECO:0007669"/>
    <property type="project" value="TreeGrafter"/>
</dbReference>
<evidence type="ECO:0000313" key="8">
    <source>
        <dbReference type="Proteomes" id="UP000248887"/>
    </source>
</evidence>